<comment type="caution">
    <text evidence="4">The sequence shown here is derived from an EMBL/GenBank/DDBJ whole genome shotgun (WGS) entry which is preliminary data.</text>
</comment>
<dbReference type="PANTHER" id="PTHR38041">
    <property type="entry name" value="CHORISMATE MUTASE"/>
    <property type="match status" value="1"/>
</dbReference>
<evidence type="ECO:0000256" key="2">
    <source>
        <dbReference type="ARBA" id="ARBA00023235"/>
    </source>
</evidence>
<dbReference type="Gene3D" id="1.20.59.10">
    <property type="entry name" value="Chorismate mutase"/>
    <property type="match status" value="1"/>
</dbReference>
<keyword evidence="2" id="KW-0413">Isomerase</keyword>
<dbReference type="InterPro" id="IPR036263">
    <property type="entry name" value="Chorismate_II_sf"/>
</dbReference>
<keyword evidence="5" id="KW-1185">Reference proteome</keyword>
<dbReference type="Proteomes" id="UP000241899">
    <property type="component" value="Unassembled WGS sequence"/>
</dbReference>
<dbReference type="Pfam" id="PF01817">
    <property type="entry name" value="CM_2"/>
    <property type="match status" value="1"/>
</dbReference>
<feature type="domain" description="Chorismate mutase" evidence="3">
    <location>
        <begin position="4"/>
        <end position="95"/>
    </location>
</feature>
<evidence type="ECO:0000256" key="1">
    <source>
        <dbReference type="ARBA" id="ARBA00012404"/>
    </source>
</evidence>
<dbReference type="EC" id="5.4.99.5" evidence="1"/>
<dbReference type="GO" id="GO:0046417">
    <property type="term" value="P:chorismate metabolic process"/>
    <property type="evidence" value="ECO:0007669"/>
    <property type="project" value="InterPro"/>
</dbReference>
<accession>A0A2T4JK84</accession>
<dbReference type="OrthoDB" id="514491at2"/>
<dbReference type="PROSITE" id="PS51168">
    <property type="entry name" value="CHORISMATE_MUT_2"/>
    <property type="match status" value="1"/>
</dbReference>
<dbReference type="GO" id="GO:0009697">
    <property type="term" value="P:salicylic acid biosynthetic process"/>
    <property type="evidence" value="ECO:0007669"/>
    <property type="project" value="TreeGrafter"/>
</dbReference>
<dbReference type="PANTHER" id="PTHR38041:SF1">
    <property type="entry name" value="CHORISMATE MUTASE"/>
    <property type="match status" value="1"/>
</dbReference>
<proteinExistence type="predicted"/>
<evidence type="ECO:0000259" key="3">
    <source>
        <dbReference type="PROSITE" id="PS51168"/>
    </source>
</evidence>
<reference evidence="4 5" key="1">
    <citation type="submission" date="2018-03" db="EMBL/GenBank/DDBJ databases">
        <title>Rhodobacter veldkampii.</title>
        <authorList>
            <person name="Meyer T.E."/>
            <person name="Miller S."/>
            <person name="Lodha T."/>
            <person name="Gandham S."/>
            <person name="Chintalapati S."/>
            <person name="Chintalapati V.R."/>
        </authorList>
    </citation>
    <scope>NUCLEOTIDE SEQUENCE [LARGE SCALE GENOMIC DNA]</scope>
    <source>
        <strain evidence="4 5">DSM 11550</strain>
    </source>
</reference>
<protein>
    <recommendedName>
        <fullName evidence="1">chorismate mutase</fullName>
        <ecNumber evidence="1">5.4.99.5</ecNumber>
    </recommendedName>
</protein>
<dbReference type="InterPro" id="IPR051331">
    <property type="entry name" value="Chorismate_mutase-related"/>
</dbReference>
<dbReference type="RefSeq" id="WP_107324264.1">
    <property type="nucleotide sequence ID" value="NZ_NHSP01000025.1"/>
</dbReference>
<dbReference type="AlphaFoldDB" id="A0A2T4JK84"/>
<dbReference type="SUPFAM" id="SSF48600">
    <property type="entry name" value="Chorismate mutase II"/>
    <property type="match status" value="1"/>
</dbReference>
<dbReference type="GO" id="GO:0004106">
    <property type="term" value="F:chorismate mutase activity"/>
    <property type="evidence" value="ECO:0007669"/>
    <property type="project" value="UniProtKB-EC"/>
</dbReference>
<dbReference type="InterPro" id="IPR036979">
    <property type="entry name" value="CM_dom_sf"/>
</dbReference>
<gene>
    <name evidence="4" type="ORF">C5F46_05015</name>
</gene>
<name>A0A2T4JK84_9RHOB</name>
<evidence type="ECO:0000313" key="4">
    <source>
        <dbReference type="EMBL" id="PTE18302.1"/>
    </source>
</evidence>
<sequence length="101" mass="10975">MRELDGISSMAELRAEIDALDARLVAGLAARARLIDRAIALKPAEGLPARIDARVEDVVAKVRARAMAEGLEADLVETLWRQIIDWSIKREEAVLGKGEGA</sequence>
<organism evidence="4 5">
    <name type="scientific">Phaeovulum veldkampii DSM 11550</name>
    <dbReference type="NCBI Taxonomy" id="1185920"/>
    <lineage>
        <taxon>Bacteria</taxon>
        <taxon>Pseudomonadati</taxon>
        <taxon>Pseudomonadota</taxon>
        <taxon>Alphaproteobacteria</taxon>
        <taxon>Rhodobacterales</taxon>
        <taxon>Paracoccaceae</taxon>
        <taxon>Phaeovulum</taxon>
    </lineage>
</organism>
<dbReference type="EMBL" id="PZKF01000008">
    <property type="protein sequence ID" value="PTE18302.1"/>
    <property type="molecule type" value="Genomic_DNA"/>
</dbReference>
<dbReference type="InterPro" id="IPR002701">
    <property type="entry name" value="CM_II_prokaryot"/>
</dbReference>
<dbReference type="SMART" id="SM00830">
    <property type="entry name" value="CM_2"/>
    <property type="match status" value="1"/>
</dbReference>
<evidence type="ECO:0000313" key="5">
    <source>
        <dbReference type="Proteomes" id="UP000241899"/>
    </source>
</evidence>